<evidence type="ECO:0000313" key="1">
    <source>
        <dbReference type="EMBL" id="CAG2248690.1"/>
    </source>
</evidence>
<dbReference type="OrthoDB" id="411251at2759"/>
<reference evidence="1" key="1">
    <citation type="submission" date="2021-03" db="EMBL/GenBank/DDBJ databases">
        <authorList>
            <person name="Bekaert M."/>
        </authorList>
    </citation>
    <scope>NUCLEOTIDE SEQUENCE</scope>
</reference>
<accession>A0A8S3UT08</accession>
<keyword evidence="2" id="KW-1185">Reference proteome</keyword>
<proteinExistence type="predicted"/>
<dbReference type="NCBIfam" id="TIGR01444">
    <property type="entry name" value="fkbM_fam"/>
    <property type="match status" value="1"/>
</dbReference>
<gene>
    <name evidence="1" type="ORF">MEDL_60576</name>
</gene>
<name>A0A8S3UT08_MYTED</name>
<evidence type="ECO:0000313" key="2">
    <source>
        <dbReference type="Proteomes" id="UP000683360"/>
    </source>
</evidence>
<dbReference type="InterPro" id="IPR029063">
    <property type="entry name" value="SAM-dependent_MTases_sf"/>
</dbReference>
<organism evidence="1 2">
    <name type="scientific">Mytilus edulis</name>
    <name type="common">Blue mussel</name>
    <dbReference type="NCBI Taxonomy" id="6550"/>
    <lineage>
        <taxon>Eukaryota</taxon>
        <taxon>Metazoa</taxon>
        <taxon>Spiralia</taxon>
        <taxon>Lophotrochozoa</taxon>
        <taxon>Mollusca</taxon>
        <taxon>Bivalvia</taxon>
        <taxon>Autobranchia</taxon>
        <taxon>Pteriomorphia</taxon>
        <taxon>Mytilida</taxon>
        <taxon>Mytiloidea</taxon>
        <taxon>Mytilidae</taxon>
        <taxon>Mytilinae</taxon>
        <taxon>Mytilus</taxon>
    </lineage>
</organism>
<protein>
    <recommendedName>
        <fullName evidence="3">Methyltransferase FkbM domain-containing protein</fullName>
    </recommendedName>
</protein>
<comment type="caution">
    <text evidence="1">The sequence shown here is derived from an EMBL/GenBank/DDBJ whole genome shotgun (WGS) entry which is preliminary data.</text>
</comment>
<dbReference type="InterPro" id="IPR006342">
    <property type="entry name" value="FkbM_mtfrase"/>
</dbReference>
<dbReference type="InterPro" id="IPR052514">
    <property type="entry name" value="SAM-dependent_MTase"/>
</dbReference>
<dbReference type="PANTHER" id="PTHR34203">
    <property type="entry name" value="METHYLTRANSFERASE, FKBM FAMILY PROTEIN"/>
    <property type="match status" value="1"/>
</dbReference>
<dbReference type="Proteomes" id="UP000683360">
    <property type="component" value="Unassembled WGS sequence"/>
</dbReference>
<dbReference type="SUPFAM" id="SSF53335">
    <property type="entry name" value="S-adenosyl-L-methionine-dependent methyltransferases"/>
    <property type="match status" value="1"/>
</dbReference>
<dbReference type="EMBL" id="CAJPWZ010002950">
    <property type="protein sequence ID" value="CAG2248690.1"/>
    <property type="molecule type" value="Genomic_DNA"/>
</dbReference>
<sequence length="192" mass="21605">MGTLGIQYCVQIHSSRSFNRRFDIGANIGVIALQLANVGRKVIAIEPTPQNTQHLCASIIENRYSNQVTVVHNTLSNDHKDVPFAFPNKGEYALGFVDQGKDNVVKEMSKMFGKFYRKTTVPLKAAILDDIMTLPEFKAMLKVFIKIDIKVLNISDVLQDVSSNLNSPCEQIDVKSRVHGEQMVYGYIEENR</sequence>
<evidence type="ECO:0008006" key="3">
    <source>
        <dbReference type="Google" id="ProtNLM"/>
    </source>
</evidence>
<dbReference type="AlphaFoldDB" id="A0A8S3UT08"/>
<dbReference type="Gene3D" id="3.40.50.150">
    <property type="entry name" value="Vaccinia Virus protein VP39"/>
    <property type="match status" value="1"/>
</dbReference>
<dbReference type="PANTHER" id="PTHR34203:SF15">
    <property type="entry name" value="SLL1173 PROTEIN"/>
    <property type="match status" value="1"/>
</dbReference>